<protein>
    <submittedName>
        <fullName evidence="1">Uncharacterized protein</fullName>
    </submittedName>
</protein>
<name>A0A7Y0HBX9_9GAMM</name>
<sequence length="104" mass="12133">MRKVSKLVPIPVSFEKIKIQDYPSEGEADYSHLEPVVDFLIGHGNKSVNEYIWGINRTGYFCHLEKEINFDELRRVFSFPDSIKIDEEKNTIDCFNTYTLIKTA</sequence>
<evidence type="ECO:0000313" key="1">
    <source>
        <dbReference type="EMBL" id="NMM42141.1"/>
    </source>
</evidence>
<dbReference type="Proteomes" id="UP000570493">
    <property type="component" value="Unassembled WGS sequence"/>
</dbReference>
<proteinExistence type="predicted"/>
<evidence type="ECO:0000313" key="2">
    <source>
        <dbReference type="Proteomes" id="UP000570493"/>
    </source>
</evidence>
<comment type="caution">
    <text evidence="1">The sequence shown here is derived from an EMBL/GenBank/DDBJ whole genome shotgun (WGS) entry which is preliminary data.</text>
</comment>
<dbReference type="EMBL" id="JABBMT010000029">
    <property type="protein sequence ID" value="NMM42141.1"/>
    <property type="molecule type" value="Genomic_DNA"/>
</dbReference>
<dbReference type="RefSeq" id="WP_169021076.1">
    <property type="nucleotide sequence ID" value="NZ_JABBMT010000029.1"/>
</dbReference>
<keyword evidence="2" id="KW-1185">Reference proteome</keyword>
<reference evidence="1" key="1">
    <citation type="submission" date="2020-04" db="EMBL/GenBank/DDBJ databases">
        <title>Genome Sequencing for Pseudoaltermonas arctica.</title>
        <authorList>
            <person name="Elkins N.S."/>
        </authorList>
    </citation>
    <scope>NUCLEOTIDE SEQUENCE [LARGE SCALE GENOMIC DNA]</scope>
    <source>
        <strain evidence="1">NEC-BIFX-2020_0012</strain>
    </source>
</reference>
<accession>A0A7Y0HBX9</accession>
<gene>
    <name evidence="1" type="ORF">HHO47_15255</name>
</gene>
<dbReference type="AlphaFoldDB" id="A0A7Y0HBX9"/>
<organism evidence="1 2">
    <name type="scientific">Pseudoalteromonas arctica</name>
    <dbReference type="NCBI Taxonomy" id="394751"/>
    <lineage>
        <taxon>Bacteria</taxon>
        <taxon>Pseudomonadati</taxon>
        <taxon>Pseudomonadota</taxon>
        <taxon>Gammaproteobacteria</taxon>
        <taxon>Alteromonadales</taxon>
        <taxon>Pseudoalteromonadaceae</taxon>
        <taxon>Pseudoalteromonas</taxon>
    </lineage>
</organism>